<gene>
    <name evidence="1" type="ORF">GCM10022200_25580</name>
</gene>
<dbReference type="Proteomes" id="UP001501697">
    <property type="component" value="Unassembled WGS sequence"/>
</dbReference>
<accession>A0ABP7AVE1</accession>
<sequence>MKVAMHAPTALKELELDDSFSLDELVGALERRRGRPLRIVELADLSDREGICALWLMTDKEDLVLHARSESTLHRQQFVLHELAHIILDHGHDDADGPDALLPDIAPSTRRRLLRRQDLVTAEEIAAESLADDLAAAIRGSVIHESKFLEIFG</sequence>
<dbReference type="EMBL" id="BAAAYU010000005">
    <property type="protein sequence ID" value="GAA3640769.1"/>
    <property type="molecule type" value="Genomic_DNA"/>
</dbReference>
<evidence type="ECO:0000313" key="1">
    <source>
        <dbReference type="EMBL" id="GAA3640769.1"/>
    </source>
</evidence>
<name>A0ABP7AVE1_9MICO</name>
<protein>
    <recommendedName>
        <fullName evidence="3">IrrE N-terminal-like domain-containing protein</fullName>
    </recommendedName>
</protein>
<proteinExistence type="predicted"/>
<comment type="caution">
    <text evidence="1">The sequence shown here is derived from an EMBL/GenBank/DDBJ whole genome shotgun (WGS) entry which is preliminary data.</text>
</comment>
<keyword evidence="2" id="KW-1185">Reference proteome</keyword>
<evidence type="ECO:0008006" key="3">
    <source>
        <dbReference type="Google" id="ProtNLM"/>
    </source>
</evidence>
<reference evidence="2" key="1">
    <citation type="journal article" date="2019" name="Int. J. Syst. Evol. Microbiol.">
        <title>The Global Catalogue of Microorganisms (GCM) 10K type strain sequencing project: providing services to taxonomists for standard genome sequencing and annotation.</title>
        <authorList>
            <consortium name="The Broad Institute Genomics Platform"/>
            <consortium name="The Broad Institute Genome Sequencing Center for Infectious Disease"/>
            <person name="Wu L."/>
            <person name="Ma J."/>
        </authorList>
    </citation>
    <scope>NUCLEOTIDE SEQUENCE [LARGE SCALE GENOMIC DNA]</scope>
    <source>
        <strain evidence="2">JCM 16544</strain>
    </source>
</reference>
<evidence type="ECO:0000313" key="2">
    <source>
        <dbReference type="Proteomes" id="UP001501697"/>
    </source>
</evidence>
<organism evidence="1 2">
    <name type="scientific">Microbacterium awajiense</name>
    <dbReference type="NCBI Taxonomy" id="415214"/>
    <lineage>
        <taxon>Bacteria</taxon>
        <taxon>Bacillati</taxon>
        <taxon>Actinomycetota</taxon>
        <taxon>Actinomycetes</taxon>
        <taxon>Micrococcales</taxon>
        <taxon>Microbacteriaceae</taxon>
        <taxon>Microbacterium</taxon>
    </lineage>
</organism>